<dbReference type="GO" id="GO:0043565">
    <property type="term" value="F:sequence-specific DNA binding"/>
    <property type="evidence" value="ECO:0007669"/>
    <property type="project" value="InterPro"/>
</dbReference>
<dbReference type="RefSeq" id="WP_045671271.1">
    <property type="nucleotide sequence ID" value="NZ_CP011058.1"/>
</dbReference>
<evidence type="ECO:0000313" key="12">
    <source>
        <dbReference type="Proteomes" id="UP000032633"/>
    </source>
</evidence>
<dbReference type="GO" id="GO:0003700">
    <property type="term" value="F:DNA-binding transcription factor activity"/>
    <property type="evidence" value="ECO:0007669"/>
    <property type="project" value="InterPro"/>
</dbReference>
<dbReference type="InterPro" id="IPR020449">
    <property type="entry name" value="Tscrpt_reg_AraC-type_HTH"/>
</dbReference>
<dbReference type="EMBL" id="CP011058">
    <property type="protein sequence ID" value="AJY75843.1"/>
    <property type="molecule type" value="Genomic_DNA"/>
</dbReference>
<keyword evidence="5" id="KW-0805">Transcription regulation</keyword>
<keyword evidence="3 8" id="KW-0597">Phosphoprotein</keyword>
<evidence type="ECO:0000313" key="11">
    <source>
        <dbReference type="EMBL" id="AJY75843.1"/>
    </source>
</evidence>
<dbReference type="Gene3D" id="1.10.10.60">
    <property type="entry name" value="Homeodomain-like"/>
    <property type="match status" value="2"/>
</dbReference>
<evidence type="ECO:0000256" key="3">
    <source>
        <dbReference type="ARBA" id="ARBA00022553"/>
    </source>
</evidence>
<comment type="subcellular location">
    <subcellularLocation>
        <location evidence="1">Cytoplasm</location>
    </subcellularLocation>
</comment>
<dbReference type="Gene3D" id="3.40.50.2300">
    <property type="match status" value="1"/>
</dbReference>
<evidence type="ECO:0000256" key="5">
    <source>
        <dbReference type="ARBA" id="ARBA00023015"/>
    </source>
</evidence>
<name>A0A0D5NLN8_9BACL</name>
<dbReference type="InterPro" id="IPR011006">
    <property type="entry name" value="CheY-like_superfamily"/>
</dbReference>
<dbReference type="PATRIC" id="fig|1126833.4.peg.3587"/>
<dbReference type="Pfam" id="PF12833">
    <property type="entry name" value="HTH_18"/>
    <property type="match status" value="1"/>
</dbReference>
<dbReference type="Pfam" id="PF00072">
    <property type="entry name" value="Response_reg"/>
    <property type="match status" value="1"/>
</dbReference>
<evidence type="ECO:0000256" key="7">
    <source>
        <dbReference type="ARBA" id="ARBA00023163"/>
    </source>
</evidence>
<dbReference type="HOGENOM" id="CLU_000445_5_0_9"/>
<evidence type="ECO:0000259" key="9">
    <source>
        <dbReference type="PROSITE" id="PS01124"/>
    </source>
</evidence>
<keyword evidence="7" id="KW-0804">Transcription</keyword>
<dbReference type="InterPro" id="IPR018062">
    <property type="entry name" value="HTH_AraC-typ_CS"/>
</dbReference>
<reference evidence="12" key="2">
    <citation type="submission" date="2015-03" db="EMBL/GenBank/DDBJ databases">
        <title>Genome sequence of Paenibacillus beijingensis strain DSM 24997T.</title>
        <authorList>
            <person name="Kwak Y."/>
            <person name="Shin J.-H."/>
        </authorList>
    </citation>
    <scope>NUCLEOTIDE SEQUENCE [LARGE SCALE GENOMIC DNA]</scope>
    <source>
        <strain evidence="12">DSM 24997</strain>
    </source>
</reference>
<evidence type="ECO:0000256" key="8">
    <source>
        <dbReference type="PROSITE-ProRule" id="PRU00169"/>
    </source>
</evidence>
<accession>A0A0D5NLN8</accession>
<feature type="domain" description="HTH araC/xylS-type" evidence="9">
    <location>
        <begin position="437"/>
        <end position="535"/>
    </location>
</feature>
<evidence type="ECO:0000256" key="2">
    <source>
        <dbReference type="ARBA" id="ARBA00022490"/>
    </source>
</evidence>
<dbReference type="CDD" id="cd17536">
    <property type="entry name" value="REC_YesN-like"/>
    <property type="match status" value="1"/>
</dbReference>
<keyword evidence="12" id="KW-1185">Reference proteome</keyword>
<dbReference type="AlphaFoldDB" id="A0A0D5NLN8"/>
<protein>
    <recommendedName>
        <fullName evidence="13">AraC family transcriptional regulator</fullName>
    </recommendedName>
</protein>
<dbReference type="SUPFAM" id="SSF52172">
    <property type="entry name" value="CheY-like"/>
    <property type="match status" value="1"/>
</dbReference>
<reference evidence="11 12" key="1">
    <citation type="journal article" date="2015" name="J. Biotechnol.">
        <title>Complete genome sequence of Paenibacillus beijingensis 7188(T) (=DSM 24997(T)), a novel rhizobacterium from jujube garden soil.</title>
        <authorList>
            <person name="Kwak Y."/>
            <person name="Shin J.H."/>
        </authorList>
    </citation>
    <scope>NUCLEOTIDE SEQUENCE [LARGE SCALE GENOMIC DNA]</scope>
    <source>
        <strain evidence="11 12">DSM 24997</strain>
    </source>
</reference>
<dbReference type="SMART" id="SM00448">
    <property type="entry name" value="REC"/>
    <property type="match status" value="1"/>
</dbReference>
<dbReference type="OrthoDB" id="159632at2"/>
<dbReference type="SUPFAM" id="SSF46689">
    <property type="entry name" value="Homeodomain-like"/>
    <property type="match status" value="2"/>
</dbReference>
<dbReference type="InterPro" id="IPR009057">
    <property type="entry name" value="Homeodomain-like_sf"/>
</dbReference>
<keyword evidence="6" id="KW-0238">DNA-binding</keyword>
<dbReference type="GO" id="GO:0000160">
    <property type="term" value="P:phosphorelay signal transduction system"/>
    <property type="evidence" value="ECO:0007669"/>
    <property type="project" value="UniProtKB-KW"/>
</dbReference>
<evidence type="ECO:0000256" key="1">
    <source>
        <dbReference type="ARBA" id="ARBA00004496"/>
    </source>
</evidence>
<feature type="modified residue" description="4-aspartylphosphate" evidence="8">
    <location>
        <position position="54"/>
    </location>
</feature>
<organism evidence="11 12">
    <name type="scientific">Paenibacillus beijingensis</name>
    <dbReference type="NCBI Taxonomy" id="1126833"/>
    <lineage>
        <taxon>Bacteria</taxon>
        <taxon>Bacillati</taxon>
        <taxon>Bacillota</taxon>
        <taxon>Bacilli</taxon>
        <taxon>Bacillales</taxon>
        <taxon>Paenibacillaceae</taxon>
        <taxon>Paenibacillus</taxon>
    </lineage>
</organism>
<feature type="domain" description="Response regulatory" evidence="10">
    <location>
        <begin position="2"/>
        <end position="119"/>
    </location>
</feature>
<dbReference type="Proteomes" id="UP000032633">
    <property type="component" value="Chromosome"/>
</dbReference>
<proteinExistence type="predicted"/>
<evidence type="ECO:0000259" key="10">
    <source>
        <dbReference type="PROSITE" id="PS50110"/>
    </source>
</evidence>
<dbReference type="InterPro" id="IPR001789">
    <property type="entry name" value="Sig_transdc_resp-reg_receiver"/>
</dbReference>
<evidence type="ECO:0008006" key="13">
    <source>
        <dbReference type="Google" id="ProtNLM"/>
    </source>
</evidence>
<evidence type="ECO:0000256" key="6">
    <source>
        <dbReference type="ARBA" id="ARBA00023125"/>
    </source>
</evidence>
<sequence>MKILIVDDEQHAREAVKLLVPWQELGVNDILEADNGEAAKLLMEQHQPQLVLTDMYMPITNGIQFMEWTRSRYPRTRIIAISGYNDFDYVRQAMKYGGLDYILKPIDPDQLGEAVAKALAGLREEENEKRSQVERGIALNQYKPVYWNHLFDQLIQTGGTDGTAQKIRQEFADFPQSGEGQAVIISLFPIHNTIVRKFGGDKELLLFAVINVLNDLVRTKWRAGYAFRPAAADDEAVILFWNGLDLLLPRVQQLTEAVFTALKALVHAGIGIRSPFPAGLAQSVETAREALLQRNLLAPKERVRSAPNARKDSAQFRHLTDLEAPVRMALQLRNATDARAAVENWFGRVQTMTAVTPAQLRLWEREFGLLRTRWFEAALEEEDARELADQPAPPLPFYFDDNGKLLLNETESAWKETIAALIESVIGRARQQRNMIAEMTRYIEEHLKEDLSLQQLSARFYVSREHISRRFKQETGHTLSEHVEQLRVDKAKKLLGNPQLKVTDVAAQVGYSDEKYFSKVFKKQTGFAPNQYRRQQ</sequence>
<dbReference type="PANTHER" id="PTHR42713:SF3">
    <property type="entry name" value="TRANSCRIPTIONAL REGULATORY PROTEIN HPTR"/>
    <property type="match status" value="1"/>
</dbReference>
<dbReference type="PROSITE" id="PS00041">
    <property type="entry name" value="HTH_ARAC_FAMILY_1"/>
    <property type="match status" value="1"/>
</dbReference>
<dbReference type="PROSITE" id="PS50110">
    <property type="entry name" value="RESPONSE_REGULATORY"/>
    <property type="match status" value="1"/>
</dbReference>
<dbReference type="GO" id="GO:0005737">
    <property type="term" value="C:cytoplasm"/>
    <property type="evidence" value="ECO:0007669"/>
    <property type="project" value="UniProtKB-SubCell"/>
</dbReference>
<dbReference type="InterPro" id="IPR018060">
    <property type="entry name" value="HTH_AraC"/>
</dbReference>
<dbReference type="SMART" id="SM00342">
    <property type="entry name" value="HTH_ARAC"/>
    <property type="match status" value="1"/>
</dbReference>
<gene>
    <name evidence="11" type="ORF">VN24_16375</name>
</gene>
<dbReference type="STRING" id="1126833.VN24_16375"/>
<keyword evidence="4" id="KW-0902">Two-component regulatory system</keyword>
<dbReference type="PANTHER" id="PTHR42713">
    <property type="entry name" value="HISTIDINE KINASE-RELATED"/>
    <property type="match status" value="1"/>
</dbReference>
<dbReference type="KEGG" id="pbj:VN24_16375"/>
<evidence type="ECO:0000256" key="4">
    <source>
        <dbReference type="ARBA" id="ARBA00023012"/>
    </source>
</evidence>
<dbReference type="InterPro" id="IPR051552">
    <property type="entry name" value="HptR"/>
</dbReference>
<dbReference type="PRINTS" id="PR00032">
    <property type="entry name" value="HTHARAC"/>
</dbReference>
<dbReference type="PROSITE" id="PS01124">
    <property type="entry name" value="HTH_ARAC_FAMILY_2"/>
    <property type="match status" value="1"/>
</dbReference>
<keyword evidence="2" id="KW-0963">Cytoplasm</keyword>